<organism evidence="2 3">
    <name type="scientific">Cellulomonas shaoxiangyii</name>
    <dbReference type="NCBI Taxonomy" id="2566013"/>
    <lineage>
        <taxon>Bacteria</taxon>
        <taxon>Bacillati</taxon>
        <taxon>Actinomycetota</taxon>
        <taxon>Actinomycetes</taxon>
        <taxon>Micrococcales</taxon>
        <taxon>Cellulomonadaceae</taxon>
        <taxon>Cellulomonas</taxon>
    </lineage>
</organism>
<dbReference type="KEGG" id="celz:E5225_14845"/>
<feature type="compositionally biased region" description="Basic and acidic residues" evidence="1">
    <location>
        <begin position="1"/>
        <end position="12"/>
    </location>
</feature>
<accession>A0A4V1CMZ3</accession>
<dbReference type="EMBL" id="CP039291">
    <property type="protein sequence ID" value="QCB94645.1"/>
    <property type="molecule type" value="Genomic_DNA"/>
</dbReference>
<sequence length="552" mass="53903">MDDTRDPRHDAPDDAATGSDGPDTADAVAAGADPATADAATADATTAAAAEEAATEAAAKAEDAALARVRAADPAAGATPDLPRLHARLTDATGVAVGVTTGGPTGATTGGPAPSAPDELAAARARRRPARWLQVAAVATGAVLVGGGGYALGAAGGDAPAAPPIALQGQAVGTEATVEGLAGADAGTARSMIAPGFGWRTTFTGEGLPTEPGEARAWAFDATSAATAEAARRAAEVLGVPGEPRAEWGQWVVGANDGTGASVTIGGDGTANLWFYDRARDPSVCQAGLPEELDGGAAEGAGPAAGTGDATGEPAVAPDMSILPVPAPEPVPEPAPADPSVCDPAATPTGDAAVAAARDLLDRLGVDTAGYELTVAEETGVPGLVNVQATQVVDGTQTGVAWTVGLAGDGVQSASGPLASLVELGTYDVVSATDAVERLGDPRFGASFGGVSPLARTAAAGAGTEDVVGSMPAEPQPAPAEPTVPPVPAPGSPIAWPVQQVTLVDARLGVTLLTTPDGATVLVPAWELADADGQTWSVIAVAQDQLDLSPVD</sequence>
<feature type="region of interest" description="Disordered" evidence="1">
    <location>
        <begin position="289"/>
        <end position="316"/>
    </location>
</feature>
<dbReference type="RefSeq" id="WP_136225496.1">
    <property type="nucleotide sequence ID" value="NZ_CP039291.1"/>
</dbReference>
<protein>
    <submittedName>
        <fullName evidence="2">Uncharacterized protein</fullName>
    </submittedName>
</protein>
<reference evidence="2 3" key="1">
    <citation type="submission" date="2019-04" db="EMBL/GenBank/DDBJ databases">
        <title>Isolation and identification of Cellulomonas shaoxiangyii sp. Nov. isolated from feces of the Tibetan antelopes (Pantholops hodgsonii) in the Qinghai-Tibet plateau of China.</title>
        <authorList>
            <person name="Tian Z."/>
        </authorList>
    </citation>
    <scope>NUCLEOTIDE SEQUENCE [LARGE SCALE GENOMIC DNA]</scope>
    <source>
        <strain evidence="2 3">Z28</strain>
    </source>
</reference>
<feature type="compositionally biased region" description="Low complexity" evidence="1">
    <location>
        <begin position="306"/>
        <end position="315"/>
    </location>
</feature>
<gene>
    <name evidence="2" type="ORF">E5225_14845</name>
</gene>
<feature type="region of interest" description="Disordered" evidence="1">
    <location>
        <begin position="462"/>
        <end position="483"/>
    </location>
</feature>
<dbReference type="AlphaFoldDB" id="A0A4V1CMZ3"/>
<evidence type="ECO:0000313" key="3">
    <source>
        <dbReference type="Proteomes" id="UP000296469"/>
    </source>
</evidence>
<evidence type="ECO:0000256" key="1">
    <source>
        <dbReference type="SAM" id="MobiDB-lite"/>
    </source>
</evidence>
<proteinExistence type="predicted"/>
<feature type="compositionally biased region" description="Pro residues" evidence="1">
    <location>
        <begin position="474"/>
        <end position="483"/>
    </location>
</feature>
<feature type="compositionally biased region" description="Low complexity" evidence="1">
    <location>
        <begin position="14"/>
        <end position="48"/>
    </location>
</feature>
<evidence type="ECO:0000313" key="2">
    <source>
        <dbReference type="EMBL" id="QCB94645.1"/>
    </source>
</evidence>
<feature type="region of interest" description="Disordered" evidence="1">
    <location>
        <begin position="1"/>
        <end position="48"/>
    </location>
</feature>
<name>A0A4V1CMZ3_9CELL</name>
<dbReference type="Proteomes" id="UP000296469">
    <property type="component" value="Chromosome"/>
</dbReference>
<keyword evidence="3" id="KW-1185">Reference proteome</keyword>